<feature type="transmembrane region" description="Helical" evidence="1">
    <location>
        <begin position="21"/>
        <end position="38"/>
    </location>
</feature>
<evidence type="ECO:0000313" key="3">
    <source>
        <dbReference type="Proteomes" id="UP000295328"/>
    </source>
</evidence>
<comment type="caution">
    <text evidence="2">The sequence shown here is derived from an EMBL/GenBank/DDBJ whole genome shotgun (WGS) entry which is preliminary data.</text>
</comment>
<dbReference type="EMBL" id="SCWE01000002">
    <property type="protein sequence ID" value="TDM01729.1"/>
    <property type="molecule type" value="Genomic_DNA"/>
</dbReference>
<organism evidence="2 3">
    <name type="scientific">Macrococcus hajekii</name>
    <dbReference type="NCBI Taxonomy" id="198482"/>
    <lineage>
        <taxon>Bacteria</taxon>
        <taxon>Bacillati</taxon>
        <taxon>Bacillota</taxon>
        <taxon>Bacilli</taxon>
        <taxon>Bacillales</taxon>
        <taxon>Staphylococcaceae</taxon>
        <taxon>Macrococcus</taxon>
    </lineage>
</organism>
<feature type="transmembrane region" description="Helical" evidence="1">
    <location>
        <begin position="186"/>
        <end position="207"/>
    </location>
</feature>
<protein>
    <submittedName>
        <fullName evidence="2">Uncharacterized protein</fullName>
    </submittedName>
</protein>
<dbReference type="InterPro" id="IPR025699">
    <property type="entry name" value="ABC2_memb-like"/>
</dbReference>
<keyword evidence="1" id="KW-1133">Transmembrane helix</keyword>
<proteinExistence type="predicted"/>
<feature type="transmembrane region" description="Helical" evidence="1">
    <location>
        <begin position="91"/>
        <end position="110"/>
    </location>
</feature>
<keyword evidence="1" id="KW-0812">Transmembrane</keyword>
<dbReference type="Pfam" id="PF13346">
    <property type="entry name" value="ABC2_membrane_5"/>
    <property type="match status" value="1"/>
</dbReference>
<reference evidence="2 3" key="1">
    <citation type="submission" date="2019-01" db="EMBL/GenBank/DDBJ databases">
        <title>Draft genome sequences of the type strains of six Macrococcus species.</title>
        <authorList>
            <person name="Mazhar S."/>
            <person name="Altermann E."/>
            <person name="Hill C."/>
            <person name="Mcauliffe O."/>
        </authorList>
    </citation>
    <scope>NUCLEOTIDE SEQUENCE [LARGE SCALE GENOMIC DNA]</scope>
    <source>
        <strain evidence="2 3">CCM4809</strain>
    </source>
</reference>
<dbReference type="AlphaFoldDB" id="A0A4R6BJ59"/>
<feature type="transmembrane region" description="Helical" evidence="1">
    <location>
        <begin position="148"/>
        <end position="166"/>
    </location>
</feature>
<sequence>MLRHFYMTVVLSKSLLNTLKIFTPLYLVTLILTVIYHTSFTNSLLMTTSLLMMIVLTSTNYLYYADDSSNKMQQFSRTLPENLKEMIKGDYLNMLVGHVLAVIIWCIYLASINAFILMYPMLGLILMSFFSNVIIHMTFKYDGKKYRIVEWLISAGIILLFLFYYMPVHNYYLKESAFQTSLEFRWIPIIFITIGLIGSIIIMMKMLNGHNNYNVMRGE</sequence>
<accession>A0A4R6BJ59</accession>
<dbReference type="Proteomes" id="UP000295328">
    <property type="component" value="Unassembled WGS sequence"/>
</dbReference>
<evidence type="ECO:0000313" key="2">
    <source>
        <dbReference type="EMBL" id="TDM01729.1"/>
    </source>
</evidence>
<feature type="transmembrane region" description="Helical" evidence="1">
    <location>
        <begin position="44"/>
        <end position="64"/>
    </location>
</feature>
<name>A0A4R6BJ59_9STAP</name>
<feature type="transmembrane region" description="Helical" evidence="1">
    <location>
        <begin position="116"/>
        <end position="136"/>
    </location>
</feature>
<keyword evidence="3" id="KW-1185">Reference proteome</keyword>
<gene>
    <name evidence="2" type="ORF">ERX37_05820</name>
</gene>
<evidence type="ECO:0000256" key="1">
    <source>
        <dbReference type="SAM" id="Phobius"/>
    </source>
</evidence>
<keyword evidence="1" id="KW-0472">Membrane</keyword>